<dbReference type="Proteomes" id="UP000552038">
    <property type="component" value="Unassembled WGS sequence"/>
</dbReference>
<comment type="caution">
    <text evidence="2">The sequence shown here is derived from an EMBL/GenBank/DDBJ whole genome shotgun (WGS) entry which is preliminary data.</text>
</comment>
<proteinExistence type="predicted"/>
<feature type="domain" description="Carrier" evidence="1">
    <location>
        <begin position="5"/>
        <end position="67"/>
    </location>
</feature>
<gene>
    <name evidence="2" type="ORF">HMI46_17625</name>
</gene>
<dbReference type="AlphaFoldDB" id="A0AAP7DK78"/>
<dbReference type="GeneID" id="94490294"/>
<dbReference type="SUPFAM" id="SSF47336">
    <property type="entry name" value="ACP-like"/>
    <property type="match status" value="1"/>
</dbReference>
<evidence type="ECO:0000313" key="3">
    <source>
        <dbReference type="Proteomes" id="UP000552038"/>
    </source>
</evidence>
<name>A0AAP7DK78_PAEAL</name>
<dbReference type="RefSeq" id="WP_005549931.1">
    <property type="nucleotide sequence ID" value="NZ_JABFOR010000024.1"/>
</dbReference>
<dbReference type="EMBL" id="JABFOR010000024">
    <property type="protein sequence ID" value="NOJ72369.1"/>
    <property type="molecule type" value="Genomic_DNA"/>
</dbReference>
<organism evidence="2 3">
    <name type="scientific">Paenibacillus alvei</name>
    <name type="common">Bacillus alvei</name>
    <dbReference type="NCBI Taxonomy" id="44250"/>
    <lineage>
        <taxon>Bacteria</taxon>
        <taxon>Bacillati</taxon>
        <taxon>Bacillota</taxon>
        <taxon>Bacilli</taxon>
        <taxon>Bacillales</taxon>
        <taxon>Paenibacillaceae</taxon>
        <taxon>Paenibacillus</taxon>
    </lineage>
</organism>
<accession>A0AAP7DK78</accession>
<sequence>MRCEEILSAVTGVPEAKLNDDSGRDNVMEWDSLAHINLITALEETYEVSFTIEEIQQMKTIGDVKAMLKQKGVETLAGNV</sequence>
<dbReference type="Gene3D" id="1.10.1200.10">
    <property type="entry name" value="ACP-like"/>
    <property type="match status" value="1"/>
</dbReference>
<dbReference type="InterPro" id="IPR036736">
    <property type="entry name" value="ACP-like_sf"/>
</dbReference>
<dbReference type="Pfam" id="PF00550">
    <property type="entry name" value="PP-binding"/>
    <property type="match status" value="1"/>
</dbReference>
<reference evidence="2 3" key="1">
    <citation type="submission" date="2020-05" db="EMBL/GenBank/DDBJ databases">
        <title>Whole genome sequencing and identification of novel metabolites from Paenibacillus alvei strain JR949.</title>
        <authorList>
            <person name="Rajendhran J."/>
            <person name="Sree Pranav P."/>
            <person name="Mahalakshmi B."/>
            <person name="Karthikeyan R."/>
        </authorList>
    </citation>
    <scope>NUCLEOTIDE SEQUENCE [LARGE SCALE GENOMIC DNA]</scope>
    <source>
        <strain evidence="2 3">JR949</strain>
    </source>
</reference>
<protein>
    <submittedName>
        <fullName evidence="2">Acyl carrier protein</fullName>
    </submittedName>
</protein>
<evidence type="ECO:0000313" key="2">
    <source>
        <dbReference type="EMBL" id="NOJ72369.1"/>
    </source>
</evidence>
<dbReference type="InterPro" id="IPR009081">
    <property type="entry name" value="PP-bd_ACP"/>
</dbReference>
<evidence type="ECO:0000259" key="1">
    <source>
        <dbReference type="Pfam" id="PF00550"/>
    </source>
</evidence>